<dbReference type="PANTHER" id="PTHR41386">
    <property type="entry name" value="INTEGRAL MEMBRANE PROTEIN-RELATED"/>
    <property type="match status" value="1"/>
</dbReference>
<organism evidence="3">
    <name type="scientific">bioreactor metagenome</name>
    <dbReference type="NCBI Taxonomy" id="1076179"/>
    <lineage>
        <taxon>unclassified sequences</taxon>
        <taxon>metagenomes</taxon>
        <taxon>ecological metagenomes</taxon>
    </lineage>
</organism>
<keyword evidence="2" id="KW-1133">Transmembrane helix</keyword>
<dbReference type="PANTHER" id="PTHR41386:SF1">
    <property type="entry name" value="MEMBRANE PROTEIN"/>
    <property type="match status" value="1"/>
</dbReference>
<keyword evidence="2" id="KW-0472">Membrane</keyword>
<evidence type="ECO:0008006" key="4">
    <source>
        <dbReference type="Google" id="ProtNLM"/>
    </source>
</evidence>
<evidence type="ECO:0000313" key="3">
    <source>
        <dbReference type="EMBL" id="MPN50027.1"/>
    </source>
</evidence>
<dbReference type="AlphaFoldDB" id="A0A645IFG1"/>
<protein>
    <recommendedName>
        <fullName evidence="4">DUF1003 domain-containing protein</fullName>
    </recommendedName>
</protein>
<evidence type="ECO:0000256" key="2">
    <source>
        <dbReference type="SAM" id="Phobius"/>
    </source>
</evidence>
<dbReference type="Pfam" id="PF06210">
    <property type="entry name" value="DUF1003"/>
    <property type="match status" value="1"/>
</dbReference>
<name>A0A645IFG1_9ZZZZ</name>
<evidence type="ECO:0000256" key="1">
    <source>
        <dbReference type="SAM" id="MobiDB-lite"/>
    </source>
</evidence>
<comment type="caution">
    <text evidence="3">The sequence shown here is derived from an EMBL/GenBank/DDBJ whole genome shotgun (WGS) entry which is preliminary data.</text>
</comment>
<feature type="region of interest" description="Disordered" evidence="1">
    <location>
        <begin position="89"/>
        <end position="112"/>
    </location>
</feature>
<reference evidence="3" key="1">
    <citation type="submission" date="2019-08" db="EMBL/GenBank/DDBJ databases">
        <authorList>
            <person name="Kucharzyk K."/>
            <person name="Murdoch R.W."/>
            <person name="Higgins S."/>
            <person name="Loffler F."/>
        </authorList>
    </citation>
    <scope>NUCLEOTIDE SEQUENCE</scope>
</reference>
<sequence length="112" mass="12774">MGWILLNVLMLSRAVDPYPFILLNLMLSCVAAIQAPVIMMSQNRQEEKDRLRSLNDYKTNLKSEIIIEDLHHKIDQLLANQARLEETLHRLEKRQSPAKPAEMTKPAAPGSV</sequence>
<keyword evidence="2" id="KW-0812">Transmembrane</keyword>
<proteinExistence type="predicted"/>
<accession>A0A645IFG1</accession>
<feature type="transmembrane region" description="Helical" evidence="2">
    <location>
        <begin position="20"/>
        <end position="40"/>
    </location>
</feature>
<gene>
    <name evidence="3" type="ORF">SDC9_197652</name>
</gene>
<dbReference type="EMBL" id="VSSQ01113819">
    <property type="protein sequence ID" value="MPN50027.1"/>
    <property type="molecule type" value="Genomic_DNA"/>
</dbReference>
<dbReference type="InterPro" id="IPR010406">
    <property type="entry name" value="DUF1003"/>
</dbReference>